<dbReference type="GeneTree" id="ENSGT00390000014131"/>
<name>A0A4X2LWQ6_VOMUR</name>
<dbReference type="Pfam" id="PF07686">
    <property type="entry name" value="V-set"/>
    <property type="match status" value="1"/>
</dbReference>
<evidence type="ECO:0000259" key="1">
    <source>
        <dbReference type="PROSITE" id="PS50835"/>
    </source>
</evidence>
<dbReference type="PANTHER" id="PTHR15297:SF2">
    <property type="entry name" value="IMMUNOGLOBULIN SUPERFAMILY MEMBER 6"/>
    <property type="match status" value="1"/>
</dbReference>
<protein>
    <recommendedName>
        <fullName evidence="1">Ig-like domain-containing protein</fullName>
    </recommendedName>
</protein>
<dbReference type="InterPro" id="IPR036179">
    <property type="entry name" value="Ig-like_dom_sf"/>
</dbReference>
<dbReference type="OMA" id="HITNCLF"/>
<reference evidence="3" key="1">
    <citation type="submission" date="2018-12" db="EMBL/GenBank/DDBJ databases">
        <authorList>
            <person name="Yazar S."/>
        </authorList>
    </citation>
    <scope>NUCLEOTIDE SEQUENCE [LARGE SCALE GENOMIC DNA]</scope>
</reference>
<evidence type="ECO:0000313" key="3">
    <source>
        <dbReference type="Proteomes" id="UP000314987"/>
    </source>
</evidence>
<dbReference type="PROSITE" id="PS50835">
    <property type="entry name" value="IG_LIKE"/>
    <property type="match status" value="1"/>
</dbReference>
<dbReference type="InterPro" id="IPR039089">
    <property type="entry name" value="IGSF6"/>
</dbReference>
<dbReference type="STRING" id="29139.ENSVURP00010023184"/>
<evidence type="ECO:0000313" key="2">
    <source>
        <dbReference type="Ensembl" id="ENSVURP00010025981.1"/>
    </source>
</evidence>
<dbReference type="Proteomes" id="UP000314987">
    <property type="component" value="Unassembled WGS sequence"/>
</dbReference>
<dbReference type="SMART" id="SM00406">
    <property type="entry name" value="IGv"/>
    <property type="match status" value="1"/>
</dbReference>
<dbReference type="SUPFAM" id="SSF48726">
    <property type="entry name" value="Immunoglobulin"/>
    <property type="match status" value="1"/>
</dbReference>
<dbReference type="Ensembl" id="ENSVURT00010029586.1">
    <property type="protein sequence ID" value="ENSVURP00010025981.1"/>
    <property type="gene ID" value="ENSVURG00010019912.1"/>
</dbReference>
<keyword evidence="3" id="KW-1185">Reference proteome</keyword>
<proteinExistence type="predicted"/>
<sequence>MYKMATPNTVITTITLVLLYIDAIQTCIVNIKQPPLLEVDYTFKTINIQCDFSAINCPKIQPQVLWFRQNAHYQPEHLCPDQCRGDGGKFTVTESLTQNQVSLTLNTLALNDSAIYFCGIAFSHSTEPRSKQTGPGTILVVRGRSFIILLQNIRMPYSV</sequence>
<reference evidence="2" key="2">
    <citation type="submission" date="2025-05" db="UniProtKB">
        <authorList>
            <consortium name="Ensembl"/>
        </authorList>
    </citation>
    <scope>IDENTIFICATION</scope>
</reference>
<dbReference type="Gene3D" id="2.60.40.10">
    <property type="entry name" value="Immunoglobulins"/>
    <property type="match status" value="1"/>
</dbReference>
<dbReference type="PANTHER" id="PTHR15297">
    <property type="entry name" value="IMMUNOGLOBULIN SUPERFAMILY MEMBER 6"/>
    <property type="match status" value="1"/>
</dbReference>
<organism evidence="2 3">
    <name type="scientific">Vombatus ursinus</name>
    <name type="common">Common wombat</name>
    <dbReference type="NCBI Taxonomy" id="29139"/>
    <lineage>
        <taxon>Eukaryota</taxon>
        <taxon>Metazoa</taxon>
        <taxon>Chordata</taxon>
        <taxon>Craniata</taxon>
        <taxon>Vertebrata</taxon>
        <taxon>Euteleostomi</taxon>
        <taxon>Mammalia</taxon>
        <taxon>Metatheria</taxon>
        <taxon>Diprotodontia</taxon>
        <taxon>Vombatidae</taxon>
        <taxon>Vombatus</taxon>
    </lineage>
</organism>
<accession>A0A4X2LWQ6</accession>
<dbReference type="AlphaFoldDB" id="A0A4X2LWQ6"/>
<feature type="domain" description="Ig-like" evidence="1">
    <location>
        <begin position="44"/>
        <end position="134"/>
    </location>
</feature>
<dbReference type="InterPro" id="IPR013783">
    <property type="entry name" value="Ig-like_fold"/>
</dbReference>
<dbReference type="InterPro" id="IPR013106">
    <property type="entry name" value="Ig_V-set"/>
</dbReference>
<dbReference type="InterPro" id="IPR007110">
    <property type="entry name" value="Ig-like_dom"/>
</dbReference>
<dbReference type="Ensembl" id="ENSVURT00010026381.1">
    <property type="protein sequence ID" value="ENSVURP00010023184.1"/>
    <property type="gene ID" value="ENSVURG00010017762.1"/>
</dbReference>